<protein>
    <recommendedName>
        <fullName evidence="4">DksA C4-type domain-containing protein</fullName>
    </recommendedName>
</protein>
<sequence>MEANLQKLYSELRTIKNELLESLIHEKCSPEIAPIVEEELKDIEETLEKIEAGKFGLCEFSGQLIPDAYLYMVPTIKSIEDVNEINRYYCKPIFS</sequence>
<evidence type="ECO:0000256" key="1">
    <source>
        <dbReference type="PROSITE-ProRule" id="PRU00510"/>
    </source>
</evidence>
<comment type="caution">
    <text evidence="2">The sequence shown here is derived from an EMBL/GenBank/DDBJ whole genome shotgun (WGS) entry which is preliminary data.</text>
</comment>
<name>A0ABT9V4Y6_9BACL</name>
<dbReference type="EMBL" id="JAUSTU010000009">
    <property type="protein sequence ID" value="MDQ0155940.1"/>
    <property type="molecule type" value="Genomic_DNA"/>
</dbReference>
<proteinExistence type="predicted"/>
<keyword evidence="3" id="KW-1185">Reference proteome</keyword>
<organism evidence="2 3">
    <name type="scientific">Anoxybacillus andreesenii</name>
    <dbReference type="NCBI Taxonomy" id="1325932"/>
    <lineage>
        <taxon>Bacteria</taxon>
        <taxon>Bacillati</taxon>
        <taxon>Bacillota</taxon>
        <taxon>Bacilli</taxon>
        <taxon>Bacillales</taxon>
        <taxon>Anoxybacillaceae</taxon>
        <taxon>Anoxybacillus</taxon>
    </lineage>
</organism>
<dbReference type="Proteomes" id="UP001231362">
    <property type="component" value="Unassembled WGS sequence"/>
</dbReference>
<dbReference type="PROSITE" id="PS51128">
    <property type="entry name" value="ZF_DKSA_2"/>
    <property type="match status" value="1"/>
</dbReference>
<dbReference type="Gene3D" id="1.20.120.910">
    <property type="entry name" value="DksA, coiled-coil domain"/>
    <property type="match status" value="1"/>
</dbReference>
<accession>A0ABT9V4Y6</accession>
<evidence type="ECO:0000313" key="3">
    <source>
        <dbReference type="Proteomes" id="UP001231362"/>
    </source>
</evidence>
<gene>
    <name evidence="2" type="ORF">J2S07_002258</name>
</gene>
<comment type="caution">
    <text evidence="1">Lacks conserved residue(s) required for the propagation of feature annotation.</text>
</comment>
<evidence type="ECO:0000313" key="2">
    <source>
        <dbReference type="EMBL" id="MDQ0155940.1"/>
    </source>
</evidence>
<dbReference type="RefSeq" id="WP_307150460.1">
    <property type="nucleotide sequence ID" value="NZ_JAUSTU010000009.1"/>
</dbReference>
<evidence type="ECO:0008006" key="4">
    <source>
        <dbReference type="Google" id="ProtNLM"/>
    </source>
</evidence>
<reference evidence="2 3" key="1">
    <citation type="submission" date="2023-07" db="EMBL/GenBank/DDBJ databases">
        <title>Genomic Encyclopedia of Type Strains, Phase IV (KMG-IV): sequencing the most valuable type-strain genomes for metagenomic binning, comparative biology and taxonomic classification.</title>
        <authorList>
            <person name="Goeker M."/>
        </authorList>
    </citation>
    <scope>NUCLEOTIDE SEQUENCE [LARGE SCALE GENOMIC DNA]</scope>
    <source>
        <strain evidence="2 3">DSM 23948</strain>
    </source>
</reference>